<dbReference type="AlphaFoldDB" id="A0A5B6UXI1"/>
<organism evidence="2 3">
    <name type="scientific">Gossypium australe</name>
    <dbReference type="NCBI Taxonomy" id="47621"/>
    <lineage>
        <taxon>Eukaryota</taxon>
        <taxon>Viridiplantae</taxon>
        <taxon>Streptophyta</taxon>
        <taxon>Embryophyta</taxon>
        <taxon>Tracheophyta</taxon>
        <taxon>Spermatophyta</taxon>
        <taxon>Magnoliopsida</taxon>
        <taxon>eudicotyledons</taxon>
        <taxon>Gunneridae</taxon>
        <taxon>Pentapetalae</taxon>
        <taxon>rosids</taxon>
        <taxon>malvids</taxon>
        <taxon>Malvales</taxon>
        <taxon>Malvaceae</taxon>
        <taxon>Malvoideae</taxon>
        <taxon>Gossypium</taxon>
    </lineage>
</organism>
<feature type="domain" description="Retrotransposon gag" evidence="1">
    <location>
        <begin position="3"/>
        <end position="65"/>
    </location>
</feature>
<evidence type="ECO:0000313" key="3">
    <source>
        <dbReference type="Proteomes" id="UP000325315"/>
    </source>
</evidence>
<accession>A0A5B6UXI1</accession>
<name>A0A5B6UXI1_9ROSI</name>
<dbReference type="InterPro" id="IPR005162">
    <property type="entry name" value="Retrotrans_gag_dom"/>
</dbReference>
<gene>
    <name evidence="2" type="ORF">EPI10_027863</name>
</gene>
<protein>
    <submittedName>
        <fullName evidence="2">Oligopeptide transporter 4-like</fullName>
    </submittedName>
</protein>
<dbReference type="EMBL" id="SMMG02000009">
    <property type="protein sequence ID" value="KAA3461284.1"/>
    <property type="molecule type" value="Genomic_DNA"/>
</dbReference>
<sequence length="65" mass="8221">MHYHKRFLLIYNPPNINVKLRNDITSFRQSDDETLNESWERFKELLRKFPIRGFQHWTQMEMFYN</sequence>
<reference evidence="3" key="1">
    <citation type="journal article" date="2019" name="Plant Biotechnol. J.">
        <title>Genome sequencing of the Australian wild diploid species Gossypium australe highlights disease resistance and delayed gland morphogenesis.</title>
        <authorList>
            <person name="Cai Y."/>
            <person name="Cai X."/>
            <person name="Wang Q."/>
            <person name="Wang P."/>
            <person name="Zhang Y."/>
            <person name="Cai C."/>
            <person name="Xu Y."/>
            <person name="Wang K."/>
            <person name="Zhou Z."/>
            <person name="Wang C."/>
            <person name="Geng S."/>
            <person name="Li B."/>
            <person name="Dong Q."/>
            <person name="Hou Y."/>
            <person name="Wang H."/>
            <person name="Ai P."/>
            <person name="Liu Z."/>
            <person name="Yi F."/>
            <person name="Sun M."/>
            <person name="An G."/>
            <person name="Cheng J."/>
            <person name="Zhang Y."/>
            <person name="Shi Q."/>
            <person name="Xie Y."/>
            <person name="Shi X."/>
            <person name="Chang Y."/>
            <person name="Huang F."/>
            <person name="Chen Y."/>
            <person name="Hong S."/>
            <person name="Mi L."/>
            <person name="Sun Q."/>
            <person name="Zhang L."/>
            <person name="Zhou B."/>
            <person name="Peng R."/>
            <person name="Zhang X."/>
            <person name="Liu F."/>
        </authorList>
    </citation>
    <scope>NUCLEOTIDE SEQUENCE [LARGE SCALE GENOMIC DNA]</scope>
    <source>
        <strain evidence="3">cv. PA1801</strain>
    </source>
</reference>
<proteinExistence type="predicted"/>
<evidence type="ECO:0000313" key="2">
    <source>
        <dbReference type="EMBL" id="KAA3461284.1"/>
    </source>
</evidence>
<dbReference type="Proteomes" id="UP000325315">
    <property type="component" value="Unassembled WGS sequence"/>
</dbReference>
<keyword evidence="3" id="KW-1185">Reference proteome</keyword>
<evidence type="ECO:0000259" key="1">
    <source>
        <dbReference type="Pfam" id="PF03732"/>
    </source>
</evidence>
<dbReference type="OrthoDB" id="691543at2759"/>
<dbReference type="Pfam" id="PF03732">
    <property type="entry name" value="Retrotrans_gag"/>
    <property type="match status" value="1"/>
</dbReference>
<comment type="caution">
    <text evidence="2">The sequence shown here is derived from an EMBL/GenBank/DDBJ whole genome shotgun (WGS) entry which is preliminary data.</text>
</comment>